<evidence type="ECO:0000313" key="2">
    <source>
        <dbReference type="EMBL" id="KAH3789038.1"/>
    </source>
</evidence>
<feature type="region of interest" description="Disordered" evidence="1">
    <location>
        <begin position="75"/>
        <end position="98"/>
    </location>
</feature>
<name>A0A9D4EZY5_DREPO</name>
<evidence type="ECO:0000256" key="1">
    <source>
        <dbReference type="SAM" id="MobiDB-lite"/>
    </source>
</evidence>
<organism evidence="2 3">
    <name type="scientific">Dreissena polymorpha</name>
    <name type="common">Zebra mussel</name>
    <name type="synonym">Mytilus polymorpha</name>
    <dbReference type="NCBI Taxonomy" id="45954"/>
    <lineage>
        <taxon>Eukaryota</taxon>
        <taxon>Metazoa</taxon>
        <taxon>Spiralia</taxon>
        <taxon>Lophotrochozoa</taxon>
        <taxon>Mollusca</taxon>
        <taxon>Bivalvia</taxon>
        <taxon>Autobranchia</taxon>
        <taxon>Heteroconchia</taxon>
        <taxon>Euheterodonta</taxon>
        <taxon>Imparidentia</taxon>
        <taxon>Neoheterodontei</taxon>
        <taxon>Myida</taxon>
        <taxon>Dreissenoidea</taxon>
        <taxon>Dreissenidae</taxon>
        <taxon>Dreissena</taxon>
    </lineage>
</organism>
<sequence>MGRHKKKKKDRNCSGYDSLNPNNTKIPKQRGPSSETQISDTSFSVSDLLGLTNFVLYGDENIDVNNISVFLNSGESCITPQSSGRSGGSTTNATGRHE</sequence>
<dbReference type="EMBL" id="JAIWYP010000008">
    <property type="protein sequence ID" value="KAH3789038.1"/>
    <property type="molecule type" value="Genomic_DNA"/>
</dbReference>
<dbReference type="AlphaFoldDB" id="A0A9D4EZY5"/>
<reference evidence="2" key="1">
    <citation type="journal article" date="2019" name="bioRxiv">
        <title>The Genome of the Zebra Mussel, Dreissena polymorpha: A Resource for Invasive Species Research.</title>
        <authorList>
            <person name="McCartney M.A."/>
            <person name="Auch B."/>
            <person name="Kono T."/>
            <person name="Mallez S."/>
            <person name="Zhang Y."/>
            <person name="Obille A."/>
            <person name="Becker A."/>
            <person name="Abrahante J.E."/>
            <person name="Garbe J."/>
            <person name="Badalamenti J.P."/>
            <person name="Herman A."/>
            <person name="Mangelson H."/>
            <person name="Liachko I."/>
            <person name="Sullivan S."/>
            <person name="Sone E.D."/>
            <person name="Koren S."/>
            <person name="Silverstein K.A.T."/>
            <person name="Beckman K.B."/>
            <person name="Gohl D.M."/>
        </authorList>
    </citation>
    <scope>NUCLEOTIDE SEQUENCE</scope>
    <source>
        <strain evidence="2">Duluth1</strain>
        <tissue evidence="2">Whole animal</tissue>
    </source>
</reference>
<feature type="region of interest" description="Disordered" evidence="1">
    <location>
        <begin position="1"/>
        <end position="39"/>
    </location>
</feature>
<evidence type="ECO:0000313" key="3">
    <source>
        <dbReference type="Proteomes" id="UP000828390"/>
    </source>
</evidence>
<proteinExistence type="predicted"/>
<protein>
    <submittedName>
        <fullName evidence="2">Uncharacterized protein</fullName>
    </submittedName>
</protein>
<dbReference type="Proteomes" id="UP000828390">
    <property type="component" value="Unassembled WGS sequence"/>
</dbReference>
<keyword evidence="3" id="KW-1185">Reference proteome</keyword>
<feature type="compositionally biased region" description="Polar residues" evidence="1">
    <location>
        <begin position="15"/>
        <end position="39"/>
    </location>
</feature>
<gene>
    <name evidence="2" type="ORF">DPMN_167205</name>
</gene>
<comment type="caution">
    <text evidence="2">The sequence shown here is derived from an EMBL/GenBank/DDBJ whole genome shotgun (WGS) entry which is preliminary data.</text>
</comment>
<accession>A0A9D4EZY5</accession>
<feature type="compositionally biased region" description="Basic residues" evidence="1">
    <location>
        <begin position="1"/>
        <end position="10"/>
    </location>
</feature>
<reference evidence="2" key="2">
    <citation type="submission" date="2020-11" db="EMBL/GenBank/DDBJ databases">
        <authorList>
            <person name="McCartney M.A."/>
            <person name="Auch B."/>
            <person name="Kono T."/>
            <person name="Mallez S."/>
            <person name="Becker A."/>
            <person name="Gohl D.M."/>
            <person name="Silverstein K.A.T."/>
            <person name="Koren S."/>
            <person name="Bechman K.B."/>
            <person name="Herman A."/>
            <person name="Abrahante J.E."/>
            <person name="Garbe J."/>
        </authorList>
    </citation>
    <scope>NUCLEOTIDE SEQUENCE</scope>
    <source>
        <strain evidence="2">Duluth1</strain>
        <tissue evidence="2">Whole animal</tissue>
    </source>
</reference>